<dbReference type="Pfam" id="PF13535">
    <property type="entry name" value="ATP-grasp_4"/>
    <property type="match status" value="1"/>
</dbReference>
<feature type="domain" description="ATP-grasp" evidence="5">
    <location>
        <begin position="145"/>
        <end position="349"/>
    </location>
</feature>
<dbReference type="GO" id="GO:0005524">
    <property type="term" value="F:ATP binding"/>
    <property type="evidence" value="ECO:0007669"/>
    <property type="project" value="UniProtKB-UniRule"/>
</dbReference>
<evidence type="ECO:0000256" key="4">
    <source>
        <dbReference type="PROSITE-ProRule" id="PRU00409"/>
    </source>
</evidence>
<dbReference type="GO" id="GO:0046872">
    <property type="term" value="F:metal ion binding"/>
    <property type="evidence" value="ECO:0007669"/>
    <property type="project" value="InterPro"/>
</dbReference>
<evidence type="ECO:0000256" key="1">
    <source>
        <dbReference type="ARBA" id="ARBA00022598"/>
    </source>
</evidence>
<dbReference type="PANTHER" id="PTHR43585:SF2">
    <property type="entry name" value="ATP-GRASP ENZYME FSQD"/>
    <property type="match status" value="1"/>
</dbReference>
<protein>
    <submittedName>
        <fullName evidence="6">Biotin carboxylase</fullName>
    </submittedName>
</protein>
<keyword evidence="2 4" id="KW-0547">Nucleotide-binding</keyword>
<evidence type="ECO:0000256" key="3">
    <source>
        <dbReference type="ARBA" id="ARBA00022840"/>
    </source>
</evidence>
<keyword evidence="7" id="KW-1185">Reference proteome</keyword>
<comment type="caution">
    <text evidence="6">The sequence shown here is derived from an EMBL/GenBank/DDBJ whole genome shotgun (WGS) entry which is preliminary data.</text>
</comment>
<dbReference type="PANTHER" id="PTHR43585">
    <property type="entry name" value="FUMIPYRROLE BIOSYNTHESIS PROTEIN C"/>
    <property type="match status" value="1"/>
</dbReference>
<dbReference type="InterPro" id="IPR052032">
    <property type="entry name" value="ATP-dep_AA_Ligase"/>
</dbReference>
<dbReference type="EMBL" id="PYGA01000021">
    <property type="protein sequence ID" value="PSK90965.1"/>
    <property type="molecule type" value="Genomic_DNA"/>
</dbReference>
<sequence>MRHCTMCAEMWATSDKCKVCGRGPRGTCPTMTSRSVIFAGTRFLPAEVIPAAFGALEAGYKVALLSSAPPLFSSAALDDIEIVDMSDRAQAMEAALRLADRTNAQGVITWSELYVELAAAIAQKFGWPGPSPEAAHRARNKHSMRQALKDRPDLIPDFRLVRSLEDLRTASREIGAPAVLKPAGAAGSKAILTVDHGCDLSELYATATRLTALERCDPYFGEYPGEFVYEERLGGTEHSVHGFVYQGRMSIAGITDKWVTPDVFSEYQAVHPSRLGDAEQRAVRALTDAVVTRIGLDNCAFHLDCRVLDDGTARMLEIGARPGGGYITSHLIPASTGIPFHANAVRVATGEAPHMTPTRSLYAGGRYILATEPGVFHGFEGLNDVLGLAGIEHFTMEKEIGADVVLPPEEALSSLIGSAIVRAPDYDEVLGLMQSAERLSRPRIASC</sequence>
<gene>
    <name evidence="6" type="ORF">CLV63_12192</name>
</gene>
<reference evidence="6 7" key="1">
    <citation type="submission" date="2018-03" db="EMBL/GenBank/DDBJ databases">
        <title>Genomic Encyclopedia of Archaeal and Bacterial Type Strains, Phase II (KMG-II): from individual species to whole genera.</title>
        <authorList>
            <person name="Goeker M."/>
        </authorList>
    </citation>
    <scope>NUCLEOTIDE SEQUENCE [LARGE SCALE GENOMIC DNA]</scope>
    <source>
        <strain evidence="6 7">DSM 45312</strain>
    </source>
</reference>
<accession>A0A2P8D179</accession>
<dbReference type="Gene3D" id="3.30.470.20">
    <property type="entry name" value="ATP-grasp fold, B domain"/>
    <property type="match status" value="1"/>
</dbReference>
<proteinExistence type="predicted"/>
<organism evidence="6 7">
    <name type="scientific">Murinocardiopsis flavida</name>
    <dbReference type="NCBI Taxonomy" id="645275"/>
    <lineage>
        <taxon>Bacteria</taxon>
        <taxon>Bacillati</taxon>
        <taxon>Actinomycetota</taxon>
        <taxon>Actinomycetes</taxon>
        <taxon>Streptosporangiales</taxon>
        <taxon>Nocardiopsidaceae</taxon>
        <taxon>Murinocardiopsis</taxon>
    </lineage>
</organism>
<keyword evidence="3 4" id="KW-0067">ATP-binding</keyword>
<dbReference type="Proteomes" id="UP000240542">
    <property type="component" value="Unassembled WGS sequence"/>
</dbReference>
<dbReference type="Gene3D" id="3.40.50.20">
    <property type="match status" value="1"/>
</dbReference>
<dbReference type="PROSITE" id="PS50975">
    <property type="entry name" value="ATP_GRASP"/>
    <property type="match status" value="1"/>
</dbReference>
<dbReference type="GO" id="GO:0016874">
    <property type="term" value="F:ligase activity"/>
    <property type="evidence" value="ECO:0007669"/>
    <property type="project" value="UniProtKB-KW"/>
</dbReference>
<name>A0A2P8D179_9ACTN</name>
<evidence type="ECO:0000256" key="2">
    <source>
        <dbReference type="ARBA" id="ARBA00022741"/>
    </source>
</evidence>
<dbReference type="AlphaFoldDB" id="A0A2P8D179"/>
<dbReference type="SUPFAM" id="SSF56059">
    <property type="entry name" value="Glutathione synthetase ATP-binding domain-like"/>
    <property type="match status" value="1"/>
</dbReference>
<evidence type="ECO:0000313" key="7">
    <source>
        <dbReference type="Proteomes" id="UP000240542"/>
    </source>
</evidence>
<evidence type="ECO:0000313" key="6">
    <source>
        <dbReference type="EMBL" id="PSK90965.1"/>
    </source>
</evidence>
<evidence type="ECO:0000259" key="5">
    <source>
        <dbReference type="PROSITE" id="PS50975"/>
    </source>
</evidence>
<dbReference type="InterPro" id="IPR011761">
    <property type="entry name" value="ATP-grasp"/>
</dbReference>
<keyword evidence="1" id="KW-0436">Ligase</keyword>